<proteinExistence type="inferred from homology"/>
<evidence type="ECO:0000313" key="5">
    <source>
        <dbReference type="EMBL" id="CAK8681948.1"/>
    </source>
</evidence>
<evidence type="ECO:0000256" key="3">
    <source>
        <dbReference type="SAM" id="SignalP"/>
    </source>
</evidence>
<feature type="domain" description="Lipid-binding serum glycoprotein C-terminal" evidence="4">
    <location>
        <begin position="270"/>
        <end position="468"/>
    </location>
</feature>
<sequence length="473" mass="51644">MKLCFISIVLCFALSLTCNGENPGIRLTVNSRGLTFVKETLLDFLKPKLTAVRVPEFKKNEKKQGYEVYNVKINSLNLGKTSIQTRTPNVLTASIGDASASLSGSWKAWKKILFTFRFSGTASVSGSKIKISQDIILGKDKVGRPTFDIGKCTSSMGEFKVSLKGKNFIQTWIAKLVVAVLKGKIHKEVETALCSIAVKELKKKSAAITAGYATSRYLTYGTNINLGLTSSPVTSGSSSVKVAVSGRCYSKKNNPLQRIPFSAPMSSTLPSSKKMLYMSLNEYVLNTLFYSMWQDKYFDRTYNSAKLTSALGKSLKAYDIAKLVPIFLKYGSNKLQVIIRASGAPKADITTRGVSLKGNFYIYVNGETPTGKSLKGISFKVSLEIRGRPAYKNGVITASIDYLKSKVLTSTGFPKVYIDKVVQSFISKPFTDVLSKAASAGLVIPSVYGFKPANVNIATKHNMIEVGSDFTRT</sequence>
<dbReference type="InterPro" id="IPR017942">
    <property type="entry name" value="Lipid-bd_serum_glycop_N"/>
</dbReference>
<dbReference type="Gene3D" id="3.15.10.10">
    <property type="entry name" value="Bactericidal permeability-increasing protein, domain 1"/>
    <property type="match status" value="1"/>
</dbReference>
<dbReference type="EMBL" id="CAWYQH010000090">
    <property type="protein sequence ID" value="CAK8681948.1"/>
    <property type="molecule type" value="Genomic_DNA"/>
</dbReference>
<gene>
    <name evidence="5" type="ORF">CVLEPA_LOCUS12174</name>
</gene>
<name>A0ABP0FTF1_CLALP</name>
<feature type="chain" id="PRO_5045471824" description="Lipid-binding serum glycoprotein C-terminal domain-containing protein" evidence="3">
    <location>
        <begin position="21"/>
        <end position="473"/>
    </location>
</feature>
<dbReference type="InterPro" id="IPR001124">
    <property type="entry name" value="Lipid-bd_serum_glycop_C"/>
</dbReference>
<keyword evidence="2" id="KW-1015">Disulfide bond</keyword>
<feature type="signal peptide" evidence="3">
    <location>
        <begin position="1"/>
        <end position="20"/>
    </location>
</feature>
<dbReference type="PANTHER" id="PTHR10504">
    <property type="entry name" value="BACTERICIDAL PERMEABILITY-INCREASING BPI PROTEIN-RELATED"/>
    <property type="match status" value="1"/>
</dbReference>
<dbReference type="Pfam" id="PF01273">
    <property type="entry name" value="LBP_BPI_CETP"/>
    <property type="match status" value="1"/>
</dbReference>
<protein>
    <recommendedName>
        <fullName evidence="4">Lipid-binding serum glycoprotein C-terminal domain-containing protein</fullName>
    </recommendedName>
</protein>
<dbReference type="InterPro" id="IPR017943">
    <property type="entry name" value="Bactericidal_perm-incr_a/b_dom"/>
</dbReference>
<keyword evidence="6" id="KW-1185">Reference proteome</keyword>
<evidence type="ECO:0000259" key="4">
    <source>
        <dbReference type="SMART" id="SM00329"/>
    </source>
</evidence>
<dbReference type="Proteomes" id="UP001642483">
    <property type="component" value="Unassembled WGS sequence"/>
</dbReference>
<dbReference type="SUPFAM" id="SSF55394">
    <property type="entry name" value="Bactericidal permeability-increasing protein, BPI"/>
    <property type="match status" value="2"/>
</dbReference>
<keyword evidence="3" id="KW-0732">Signal</keyword>
<dbReference type="InterPro" id="IPR032942">
    <property type="entry name" value="BPI/LBP/Plunc"/>
</dbReference>
<comment type="similarity">
    <text evidence="1">Belongs to the BPI/LBP/Plunc superfamily. BPI/LBP family.</text>
</comment>
<dbReference type="Gene3D" id="3.15.20.10">
    <property type="entry name" value="Bactericidal permeability-increasing protein, domain 2"/>
    <property type="match status" value="1"/>
</dbReference>
<dbReference type="Pfam" id="PF02886">
    <property type="entry name" value="LBP_BPI_CETP_C"/>
    <property type="match status" value="1"/>
</dbReference>
<evidence type="ECO:0000256" key="2">
    <source>
        <dbReference type="ARBA" id="ARBA00023157"/>
    </source>
</evidence>
<organism evidence="5 6">
    <name type="scientific">Clavelina lepadiformis</name>
    <name type="common">Light-bulb sea squirt</name>
    <name type="synonym">Ascidia lepadiformis</name>
    <dbReference type="NCBI Taxonomy" id="159417"/>
    <lineage>
        <taxon>Eukaryota</taxon>
        <taxon>Metazoa</taxon>
        <taxon>Chordata</taxon>
        <taxon>Tunicata</taxon>
        <taxon>Ascidiacea</taxon>
        <taxon>Aplousobranchia</taxon>
        <taxon>Clavelinidae</taxon>
        <taxon>Clavelina</taxon>
    </lineage>
</organism>
<accession>A0ABP0FTF1</accession>
<evidence type="ECO:0000313" key="6">
    <source>
        <dbReference type="Proteomes" id="UP001642483"/>
    </source>
</evidence>
<comment type="caution">
    <text evidence="5">The sequence shown here is derived from an EMBL/GenBank/DDBJ whole genome shotgun (WGS) entry which is preliminary data.</text>
</comment>
<dbReference type="PANTHER" id="PTHR10504:SF131">
    <property type="entry name" value="BPI2 DOMAIN-CONTAINING PROTEIN"/>
    <property type="match status" value="1"/>
</dbReference>
<reference evidence="5 6" key="1">
    <citation type="submission" date="2024-02" db="EMBL/GenBank/DDBJ databases">
        <authorList>
            <person name="Daric V."/>
            <person name="Darras S."/>
        </authorList>
    </citation>
    <scope>NUCLEOTIDE SEQUENCE [LARGE SCALE GENOMIC DNA]</scope>
</reference>
<evidence type="ECO:0000256" key="1">
    <source>
        <dbReference type="ARBA" id="ARBA00007292"/>
    </source>
</evidence>
<dbReference type="SMART" id="SM00329">
    <property type="entry name" value="BPI2"/>
    <property type="match status" value="1"/>
</dbReference>